<protein>
    <recommendedName>
        <fullName evidence="5">(2E)-enoyl-[ACP] glycyltransferase</fullName>
        <ecNumber evidence="4">4.3.2.11</ecNumber>
    </recommendedName>
    <alternativeName>
        <fullName evidence="6">(2E)-unsaturated fatty acyl-[ACP] glycyltransferase</fullName>
    </alternativeName>
</protein>
<evidence type="ECO:0000256" key="8">
    <source>
        <dbReference type="SAM" id="MobiDB-lite"/>
    </source>
</evidence>
<comment type="similarity">
    <text evidence="3">Belongs to the FcoT family.</text>
</comment>
<feature type="compositionally biased region" description="Low complexity" evidence="8">
    <location>
        <begin position="1"/>
        <end position="14"/>
    </location>
</feature>
<name>A0A450Z698_9GAMM</name>
<evidence type="ECO:0000256" key="1">
    <source>
        <dbReference type="ARBA" id="ARBA00023098"/>
    </source>
</evidence>
<accession>A0A450Z698</accession>
<dbReference type="GO" id="GO:0016829">
    <property type="term" value="F:lyase activity"/>
    <property type="evidence" value="ECO:0007669"/>
    <property type="project" value="UniProtKB-KW"/>
</dbReference>
<comment type="catalytic activity">
    <reaction evidence="7">
        <text>a (3R)-3-[(carboxymethyl)amino]fatty acid + holo-[ACP] + H(+) = a (2E)-enoyl-[ACP] + glycine + H2O</text>
        <dbReference type="Rhea" id="RHEA:74923"/>
        <dbReference type="Rhea" id="RHEA-COMP:9685"/>
        <dbReference type="Rhea" id="RHEA-COMP:9925"/>
        <dbReference type="ChEBI" id="CHEBI:15377"/>
        <dbReference type="ChEBI" id="CHEBI:15378"/>
        <dbReference type="ChEBI" id="CHEBI:57305"/>
        <dbReference type="ChEBI" id="CHEBI:64479"/>
        <dbReference type="ChEBI" id="CHEBI:78784"/>
        <dbReference type="ChEBI" id="CHEBI:193080"/>
        <dbReference type="EC" id="4.3.2.11"/>
    </reaction>
    <physiologicalReaction direction="right-to-left" evidence="7">
        <dbReference type="Rhea" id="RHEA:74925"/>
    </physiologicalReaction>
</comment>
<evidence type="ECO:0000256" key="6">
    <source>
        <dbReference type="ARBA" id="ARBA00035448"/>
    </source>
</evidence>
<dbReference type="InterPro" id="IPR043064">
    <property type="entry name" value="FcoT_ThioEstase_Rv0098-like_sf"/>
</dbReference>
<keyword evidence="1" id="KW-0443">Lipid metabolism</keyword>
<sequence length="193" mass="22056">MSMQNTQQNTNTPSPSSPPPRIHKGVKIDDSILERTLIPYKRKKTIYLKEAYAEYVINDPDSEPENTARYSVKGSFSIPESCYIDDTGHFNAVEFNICYNQLMYISFAYTIDKGLISAFDLSLEEYYHKQLSNVYITHLESHYKHVINPRNFHGVFKINKAKKRQGLIMVDTDIEFSDDGNGLAYGNVGVVIV</sequence>
<dbReference type="EMBL" id="CAADFT010000173">
    <property type="protein sequence ID" value="VFK49317.1"/>
    <property type="molecule type" value="Genomic_DNA"/>
</dbReference>
<organism evidence="9">
    <name type="scientific">Candidatus Kentrum sp. TC</name>
    <dbReference type="NCBI Taxonomy" id="2126339"/>
    <lineage>
        <taxon>Bacteria</taxon>
        <taxon>Pseudomonadati</taxon>
        <taxon>Pseudomonadota</taxon>
        <taxon>Gammaproteobacteria</taxon>
        <taxon>Candidatus Kentrum</taxon>
    </lineage>
</organism>
<dbReference type="Pfam" id="PF10862">
    <property type="entry name" value="FcoT"/>
    <property type="match status" value="1"/>
</dbReference>
<dbReference type="AlphaFoldDB" id="A0A450Z698"/>
<evidence type="ECO:0000256" key="4">
    <source>
        <dbReference type="ARBA" id="ARBA00035127"/>
    </source>
</evidence>
<evidence type="ECO:0000256" key="2">
    <source>
        <dbReference type="ARBA" id="ARBA00023239"/>
    </source>
</evidence>
<gene>
    <name evidence="9" type="ORF">BECKTC1821E_GA0114239_11733</name>
</gene>
<evidence type="ECO:0000256" key="3">
    <source>
        <dbReference type="ARBA" id="ARBA00035117"/>
    </source>
</evidence>
<feature type="region of interest" description="Disordered" evidence="8">
    <location>
        <begin position="1"/>
        <end position="25"/>
    </location>
</feature>
<dbReference type="EC" id="4.3.2.11" evidence="4"/>
<keyword evidence="2" id="KW-0456">Lyase</keyword>
<evidence type="ECO:0000313" key="9">
    <source>
        <dbReference type="EMBL" id="VFK49317.1"/>
    </source>
</evidence>
<dbReference type="Gene3D" id="3.10.129.30">
    <property type="entry name" value="Rv0098, thioesterase-like hot dog domain"/>
    <property type="match status" value="1"/>
</dbReference>
<evidence type="ECO:0000256" key="5">
    <source>
        <dbReference type="ARBA" id="ARBA00035169"/>
    </source>
</evidence>
<dbReference type="GO" id="GO:0006629">
    <property type="term" value="P:lipid metabolic process"/>
    <property type="evidence" value="ECO:0007669"/>
    <property type="project" value="UniProtKB-KW"/>
</dbReference>
<proteinExistence type="inferred from homology"/>
<dbReference type="InterPro" id="IPR022598">
    <property type="entry name" value="FcoT_ThioEstase"/>
</dbReference>
<evidence type="ECO:0000256" key="7">
    <source>
        <dbReference type="ARBA" id="ARBA00048742"/>
    </source>
</evidence>
<reference evidence="9" key="1">
    <citation type="submission" date="2019-02" db="EMBL/GenBank/DDBJ databases">
        <authorList>
            <person name="Gruber-Vodicka R. H."/>
            <person name="Seah K. B. B."/>
        </authorList>
    </citation>
    <scope>NUCLEOTIDE SEQUENCE</scope>
    <source>
        <strain evidence="9">BECK_BZ125</strain>
    </source>
</reference>